<evidence type="ECO:0000313" key="4">
    <source>
        <dbReference type="Proteomes" id="UP000076863"/>
    </source>
</evidence>
<feature type="transmembrane region" description="Helical" evidence="2">
    <location>
        <begin position="333"/>
        <end position="351"/>
    </location>
</feature>
<dbReference type="EMBL" id="AZHA01000025">
    <property type="protein sequence ID" value="OAA38748.1"/>
    <property type="molecule type" value="Genomic_DNA"/>
</dbReference>
<accession>A0A162J308</accession>
<organism evidence="3 4">
    <name type="scientific">Beauveria brongniartii RCEF 3172</name>
    <dbReference type="NCBI Taxonomy" id="1081107"/>
    <lineage>
        <taxon>Eukaryota</taxon>
        <taxon>Fungi</taxon>
        <taxon>Dikarya</taxon>
        <taxon>Ascomycota</taxon>
        <taxon>Pezizomycotina</taxon>
        <taxon>Sordariomycetes</taxon>
        <taxon>Hypocreomycetidae</taxon>
        <taxon>Hypocreales</taxon>
        <taxon>Cordycipitaceae</taxon>
        <taxon>Beauveria</taxon>
        <taxon>Beauveria brongniartii</taxon>
    </lineage>
</organism>
<keyword evidence="2" id="KW-1133">Transmembrane helix</keyword>
<evidence type="ECO:0000313" key="3">
    <source>
        <dbReference type="EMBL" id="OAA38748.1"/>
    </source>
</evidence>
<evidence type="ECO:0000256" key="1">
    <source>
        <dbReference type="SAM" id="MobiDB-lite"/>
    </source>
</evidence>
<gene>
    <name evidence="3" type="ORF">BBO_06995</name>
</gene>
<comment type="caution">
    <text evidence="3">The sequence shown here is derived from an EMBL/GenBank/DDBJ whole genome shotgun (WGS) entry which is preliminary data.</text>
</comment>
<dbReference type="Proteomes" id="UP000076863">
    <property type="component" value="Unassembled WGS sequence"/>
</dbReference>
<sequence length="360" mass="39904">MPEDFPNFEPPTPFPPWQRRAVPELPGYESSEPAPTRPVTSEPNVPELDFDQSTVSESDGPETDFDDGPETDDDGDDDGDDDDQDDDFESEDDGYDSGYDAGSEFESDDEESDDDDSEEEDQDFESDDEDLRALELCLNKLHLLMLEVEKYEARIAVRTEPENDVSHHSDVDPAPGGFVIDVSHLNVHNNELPPRSAAAVSPLAGQQNEPVPCAISFSWWLTGRKHAEHRVPLFFYVLACDVVAVVAGAALYATFQAAARALLCEPGTITRPVNDFPVAWLAYAPLVTVVSVALDAVVARQCERVLRVRGCRVWAALPVFRLRRRWAGARRQFVNVSFSLFAVQTLVYAAVRSFCITACC</sequence>
<feature type="transmembrane region" description="Helical" evidence="2">
    <location>
        <begin position="233"/>
        <end position="258"/>
    </location>
</feature>
<protein>
    <submittedName>
        <fullName evidence="3">Uncharacterized protein</fullName>
    </submittedName>
</protein>
<feature type="compositionally biased region" description="Acidic residues" evidence="1">
    <location>
        <begin position="59"/>
        <end position="95"/>
    </location>
</feature>
<dbReference type="AlphaFoldDB" id="A0A162J308"/>
<keyword evidence="4" id="KW-1185">Reference proteome</keyword>
<feature type="transmembrane region" description="Helical" evidence="2">
    <location>
        <begin position="278"/>
        <end position="299"/>
    </location>
</feature>
<proteinExistence type="predicted"/>
<reference evidence="3 4" key="1">
    <citation type="journal article" date="2016" name="Genome Biol. Evol.">
        <title>Divergent and convergent evolution of fungal pathogenicity.</title>
        <authorList>
            <person name="Shang Y."/>
            <person name="Xiao G."/>
            <person name="Zheng P."/>
            <person name="Cen K."/>
            <person name="Zhan S."/>
            <person name="Wang C."/>
        </authorList>
    </citation>
    <scope>NUCLEOTIDE SEQUENCE [LARGE SCALE GENOMIC DNA]</scope>
    <source>
        <strain evidence="3 4">RCEF 3172</strain>
    </source>
</reference>
<keyword evidence="2" id="KW-0812">Transmembrane</keyword>
<dbReference type="OrthoDB" id="10616070at2759"/>
<evidence type="ECO:0000256" key="2">
    <source>
        <dbReference type="SAM" id="Phobius"/>
    </source>
</evidence>
<keyword evidence="2" id="KW-0472">Membrane</keyword>
<feature type="region of interest" description="Disordered" evidence="1">
    <location>
        <begin position="1"/>
        <end position="129"/>
    </location>
</feature>
<feature type="compositionally biased region" description="Acidic residues" evidence="1">
    <location>
        <begin position="103"/>
        <end position="129"/>
    </location>
</feature>
<name>A0A162J308_9HYPO</name>